<dbReference type="AlphaFoldDB" id="A0A5B7J8D6"/>
<feature type="region of interest" description="Disordered" evidence="1">
    <location>
        <begin position="141"/>
        <end position="162"/>
    </location>
</feature>
<organism evidence="2 3">
    <name type="scientific">Portunus trituberculatus</name>
    <name type="common">Swimming crab</name>
    <name type="synonym">Neptunus trituberculatus</name>
    <dbReference type="NCBI Taxonomy" id="210409"/>
    <lineage>
        <taxon>Eukaryota</taxon>
        <taxon>Metazoa</taxon>
        <taxon>Ecdysozoa</taxon>
        <taxon>Arthropoda</taxon>
        <taxon>Crustacea</taxon>
        <taxon>Multicrustacea</taxon>
        <taxon>Malacostraca</taxon>
        <taxon>Eumalacostraca</taxon>
        <taxon>Eucarida</taxon>
        <taxon>Decapoda</taxon>
        <taxon>Pleocyemata</taxon>
        <taxon>Brachyura</taxon>
        <taxon>Eubrachyura</taxon>
        <taxon>Portunoidea</taxon>
        <taxon>Portunidae</taxon>
        <taxon>Portuninae</taxon>
        <taxon>Portunus</taxon>
    </lineage>
</organism>
<comment type="caution">
    <text evidence="2">The sequence shown here is derived from an EMBL/GenBank/DDBJ whole genome shotgun (WGS) entry which is preliminary data.</text>
</comment>
<reference evidence="2 3" key="1">
    <citation type="submission" date="2019-05" db="EMBL/GenBank/DDBJ databases">
        <title>Another draft genome of Portunus trituberculatus and its Hox gene families provides insights of decapod evolution.</title>
        <authorList>
            <person name="Jeong J.-H."/>
            <person name="Song I."/>
            <person name="Kim S."/>
            <person name="Choi T."/>
            <person name="Kim D."/>
            <person name="Ryu S."/>
            <person name="Kim W."/>
        </authorList>
    </citation>
    <scope>NUCLEOTIDE SEQUENCE [LARGE SCALE GENOMIC DNA]</scope>
    <source>
        <tissue evidence="2">Muscle</tissue>
    </source>
</reference>
<evidence type="ECO:0000313" key="2">
    <source>
        <dbReference type="EMBL" id="MPC90743.1"/>
    </source>
</evidence>
<dbReference type="Proteomes" id="UP000324222">
    <property type="component" value="Unassembled WGS sequence"/>
</dbReference>
<keyword evidence="3" id="KW-1185">Reference proteome</keyword>
<evidence type="ECO:0000313" key="3">
    <source>
        <dbReference type="Proteomes" id="UP000324222"/>
    </source>
</evidence>
<proteinExistence type="predicted"/>
<name>A0A5B7J8D6_PORTR</name>
<evidence type="ECO:0000256" key="1">
    <source>
        <dbReference type="SAM" id="MobiDB-lite"/>
    </source>
</evidence>
<sequence length="162" mass="18158">MAVLSWWQQVTEGWGGAGLGGAGRGWGSFCQAYDEIPGARRTIKRKSIARFYLFIFMAQEAFQRPSKRKCGSSVPCWVGEGRGTGEEFPLRWGWEGTADWEGKLCWDGSGKGRGSKQGYDFPSSPFPVYVNSEVSFWLFSREEEEEEEEDGEGEERGGEEDA</sequence>
<gene>
    <name evidence="2" type="ORF">E2C01_085741</name>
</gene>
<protein>
    <submittedName>
        <fullName evidence="2">Uncharacterized protein</fullName>
    </submittedName>
</protein>
<dbReference type="EMBL" id="VSRR010085418">
    <property type="protein sequence ID" value="MPC90743.1"/>
    <property type="molecule type" value="Genomic_DNA"/>
</dbReference>
<accession>A0A5B7J8D6</accession>
<feature type="compositionally biased region" description="Acidic residues" evidence="1">
    <location>
        <begin position="142"/>
        <end position="162"/>
    </location>
</feature>